<keyword evidence="4" id="KW-1185">Reference proteome</keyword>
<dbReference type="AlphaFoldDB" id="A0A1G7LF25"/>
<evidence type="ECO:0000313" key="4">
    <source>
        <dbReference type="Proteomes" id="UP000198922"/>
    </source>
</evidence>
<proteinExistence type="predicted"/>
<gene>
    <name evidence="3" type="ORF">SAMN04488567_0462</name>
</gene>
<organism evidence="3 4">
    <name type="scientific">Limimaricola pyoseonensis</name>
    <dbReference type="NCBI Taxonomy" id="521013"/>
    <lineage>
        <taxon>Bacteria</taxon>
        <taxon>Pseudomonadati</taxon>
        <taxon>Pseudomonadota</taxon>
        <taxon>Alphaproteobacteria</taxon>
        <taxon>Rhodobacterales</taxon>
        <taxon>Paracoccaceae</taxon>
        <taxon>Limimaricola</taxon>
    </lineage>
</organism>
<evidence type="ECO:0000259" key="2">
    <source>
        <dbReference type="Pfam" id="PF13476"/>
    </source>
</evidence>
<dbReference type="EMBL" id="FNAT01000018">
    <property type="protein sequence ID" value="SDF48065.1"/>
    <property type="molecule type" value="Genomic_DNA"/>
</dbReference>
<reference evidence="4" key="1">
    <citation type="submission" date="2016-10" db="EMBL/GenBank/DDBJ databases">
        <authorList>
            <person name="Varghese N."/>
            <person name="Submissions S."/>
        </authorList>
    </citation>
    <scope>NUCLEOTIDE SEQUENCE [LARGE SCALE GENOMIC DNA]</scope>
    <source>
        <strain evidence="4">DSM 21424</strain>
    </source>
</reference>
<keyword evidence="1" id="KW-0175">Coiled coil</keyword>
<dbReference type="InterPro" id="IPR038729">
    <property type="entry name" value="Rad50/SbcC_AAA"/>
</dbReference>
<dbReference type="OrthoDB" id="8107482at2"/>
<dbReference type="Gene3D" id="3.40.50.300">
    <property type="entry name" value="P-loop containing nucleotide triphosphate hydrolases"/>
    <property type="match status" value="1"/>
</dbReference>
<protein>
    <recommendedName>
        <fullName evidence="2">Rad50/SbcC-type AAA domain-containing protein</fullName>
    </recommendedName>
</protein>
<name>A0A1G7LF25_9RHOB</name>
<accession>A0A1G7LF25</accession>
<dbReference type="PANTHER" id="PTHR32114:SF2">
    <property type="entry name" value="ABC TRANSPORTER ABCH.3"/>
    <property type="match status" value="1"/>
</dbReference>
<feature type="coiled-coil region" evidence="1">
    <location>
        <begin position="241"/>
        <end position="303"/>
    </location>
</feature>
<dbReference type="STRING" id="521013.SAMN04488567_0462"/>
<dbReference type="SUPFAM" id="SSF52540">
    <property type="entry name" value="P-loop containing nucleoside triphosphate hydrolases"/>
    <property type="match status" value="1"/>
</dbReference>
<evidence type="ECO:0000313" key="3">
    <source>
        <dbReference type="EMBL" id="SDF48065.1"/>
    </source>
</evidence>
<dbReference type="RefSeq" id="WP_131802695.1">
    <property type="nucleotide sequence ID" value="NZ_FNAT01000018.1"/>
</dbReference>
<dbReference type="PANTHER" id="PTHR32114">
    <property type="entry name" value="ABC TRANSPORTER ABCH.3"/>
    <property type="match status" value="1"/>
</dbReference>
<dbReference type="Pfam" id="PF13476">
    <property type="entry name" value="AAA_23"/>
    <property type="match status" value="1"/>
</dbReference>
<dbReference type="GO" id="GO:0006302">
    <property type="term" value="P:double-strand break repair"/>
    <property type="evidence" value="ECO:0007669"/>
    <property type="project" value="InterPro"/>
</dbReference>
<dbReference type="GO" id="GO:0016887">
    <property type="term" value="F:ATP hydrolysis activity"/>
    <property type="evidence" value="ECO:0007669"/>
    <property type="project" value="InterPro"/>
</dbReference>
<feature type="domain" description="Rad50/SbcC-type AAA" evidence="2">
    <location>
        <begin position="27"/>
        <end position="59"/>
    </location>
</feature>
<evidence type="ECO:0000256" key="1">
    <source>
        <dbReference type="SAM" id="Coils"/>
    </source>
</evidence>
<dbReference type="InterPro" id="IPR027417">
    <property type="entry name" value="P-loop_NTPase"/>
</dbReference>
<sequence>MTPFNPRLIVRRLKIMKSGQAVFDEYFHSGLNIIRGENSSGKSTIMDFLYYSLGGDVEKGHWREAAANCDSVIAEISVNGRLVTLMREIEETPFQPMRVFYGTIDEADAAPLGAWETYPFKRGKKESFSQVLFRFLGLPEIEYGEESARLTMNQVLRLLYADQMSSVERIFRPVSFDLAITRQAVGDLLCGGYSDTYYKSLLRRRSVIASLQDVRSSIQFLIKSHKRDGRPITKEWIGEEGARIEKEISDVNSKIESIEKEIFDTEFTDRLSLNDQKSAYSRVVELQKKIGSVEEKITRLNLQIADTDSYIVSIEHKLEQLDQANTVVESMGGLAFEFCPSCFAPVEDHSVDGGCNLCKSTHSSEETKRRVLKLVNEYSRQRKRAQSVQEDRRAELRANKATIEELKSLWKNAGSQYEISLRTPTSEMRSRLRELNRQAGYLYREQEELAFFGSVVEELNSLSKQREDFETELAVLDDVIEGEKIKQTRRLREARIGIEAMVLDFLHRDLSRQITFELAEHVSFEFDADRLSVNGESFFSASSMVYLRNSFFASFLFAAANDPDFLHPRFLIMDTVEDKGMEPERSMNFQRLLRDKSANAVSSHQIIIATSMIAPELDNPDYTVGKFYTHERKTLALQK</sequence>
<dbReference type="Proteomes" id="UP000198922">
    <property type="component" value="Unassembled WGS sequence"/>
</dbReference>